<evidence type="ECO:0000313" key="4">
    <source>
        <dbReference type="Proteomes" id="UP001610334"/>
    </source>
</evidence>
<feature type="compositionally biased region" description="Low complexity" evidence="1">
    <location>
        <begin position="292"/>
        <end position="324"/>
    </location>
</feature>
<feature type="domain" description="EH" evidence="2">
    <location>
        <begin position="484"/>
        <end position="548"/>
    </location>
</feature>
<evidence type="ECO:0000256" key="1">
    <source>
        <dbReference type="SAM" id="MobiDB-lite"/>
    </source>
</evidence>
<dbReference type="SUPFAM" id="SSF47473">
    <property type="entry name" value="EF-hand"/>
    <property type="match status" value="1"/>
</dbReference>
<reference evidence="3 4" key="1">
    <citation type="submission" date="2024-07" db="EMBL/GenBank/DDBJ databases">
        <title>Section-level genome sequencing and comparative genomics of Aspergillus sections Usti and Cavernicolus.</title>
        <authorList>
            <consortium name="Lawrence Berkeley National Laboratory"/>
            <person name="Nybo J.L."/>
            <person name="Vesth T.C."/>
            <person name="Theobald S."/>
            <person name="Frisvad J.C."/>
            <person name="Larsen T.O."/>
            <person name="Kjaerboelling I."/>
            <person name="Rothschild-Mancinelli K."/>
            <person name="Lyhne E.K."/>
            <person name="Kogle M.E."/>
            <person name="Barry K."/>
            <person name="Clum A."/>
            <person name="Na H."/>
            <person name="Ledsgaard L."/>
            <person name="Lin J."/>
            <person name="Lipzen A."/>
            <person name="Kuo A."/>
            <person name="Riley R."/>
            <person name="Mondo S."/>
            <person name="Labutti K."/>
            <person name="Haridas S."/>
            <person name="Pangalinan J."/>
            <person name="Salamov A.A."/>
            <person name="Simmons B.A."/>
            <person name="Magnuson J.K."/>
            <person name="Chen J."/>
            <person name="Drula E."/>
            <person name="Henrissat B."/>
            <person name="Wiebenga A."/>
            <person name="Lubbers R.J."/>
            <person name="Gomes A.C."/>
            <person name="Makela M.R."/>
            <person name="Stajich J."/>
            <person name="Grigoriev I.V."/>
            <person name="Mortensen U.H."/>
            <person name="De Vries R.P."/>
            <person name="Baker S.E."/>
            <person name="Andersen M.R."/>
        </authorList>
    </citation>
    <scope>NUCLEOTIDE SEQUENCE [LARGE SCALE GENOMIC DNA]</scope>
    <source>
        <strain evidence="3 4">CBS 588.65</strain>
    </source>
</reference>
<feature type="compositionally biased region" description="Basic and acidic residues" evidence="1">
    <location>
        <begin position="1"/>
        <end position="12"/>
    </location>
</feature>
<dbReference type="Gene3D" id="1.10.238.10">
    <property type="entry name" value="EF-hand"/>
    <property type="match status" value="1"/>
</dbReference>
<dbReference type="EMBL" id="JBFXLT010000004">
    <property type="protein sequence ID" value="KAL2821596.1"/>
    <property type="molecule type" value="Genomic_DNA"/>
</dbReference>
<feature type="region of interest" description="Disordered" evidence="1">
    <location>
        <begin position="122"/>
        <end position="428"/>
    </location>
</feature>
<feature type="compositionally biased region" description="Low complexity" evidence="1">
    <location>
        <begin position="181"/>
        <end position="201"/>
    </location>
</feature>
<feature type="compositionally biased region" description="Basic residues" evidence="1">
    <location>
        <begin position="404"/>
        <end position="417"/>
    </location>
</feature>
<sequence>MAKPNPSRDRRLSPRNVNPNSSRGPSPAALQGALLAFNYAAPASVKTNHNPVMNVTTAGHPPPVSLLDSDPDPTPELPQPGSIKDKIAKFSASANPTTLAPNDTPNVVAISREKSPQLLAAEIAVGNSPIPSSKTTNAGGQRTESQRVAPNRGLPSPVPVRKATTVNHRLLDPSLDDDRGSSSASPPVEPEPASSPIRSTSPRPPPITKPRPVPPAPRKPASSTSAAGPSSLGTQLRPRKTFNELPNNSFPLRPKASASTLSEVPAPALPPRRAVTVSAKDVPERQLFLNRAKSPAWQSSSSVASFYSQSQNPSSSSMLDSLPDMSKDGTSDAVAASSLASNRALQSRKSPPPPPPKRRQRSRSRSLLQIQHQSKKDRATPSPGGLRETLRTQSKSDDEDEHDRRHRRRIIHKHPHKHQEGDRRRWRSEISEKERKRYEGVWAANKGLLIHSSQVLDKKIPPQESPPNMYPYGALEMVVSLVVRDIWSRSRLPDHVLEQIWNLVDGQKIGLLTRAEFVVGMWLIDQQLRGHKLPGAVPESVWASVIRTPGISLDDLRP</sequence>
<accession>A0ABR4I1I0</accession>
<dbReference type="CDD" id="cd00052">
    <property type="entry name" value="EH"/>
    <property type="match status" value="1"/>
</dbReference>
<dbReference type="InterPro" id="IPR000261">
    <property type="entry name" value="EH_dom"/>
</dbReference>
<protein>
    <recommendedName>
        <fullName evidence="2">EH domain-containing protein</fullName>
    </recommendedName>
</protein>
<gene>
    <name evidence="3" type="ORF">BJX63DRAFT_221831</name>
</gene>
<dbReference type="SMART" id="SM00027">
    <property type="entry name" value="EH"/>
    <property type="match status" value="1"/>
</dbReference>
<comment type="caution">
    <text evidence="3">The sequence shown here is derived from an EMBL/GenBank/DDBJ whole genome shotgun (WGS) entry which is preliminary data.</text>
</comment>
<dbReference type="InterPro" id="IPR011992">
    <property type="entry name" value="EF-hand-dom_pair"/>
</dbReference>
<feature type="region of interest" description="Disordered" evidence="1">
    <location>
        <begin position="49"/>
        <end position="82"/>
    </location>
</feature>
<keyword evidence="4" id="KW-1185">Reference proteome</keyword>
<feature type="compositionally biased region" description="Polar residues" evidence="1">
    <location>
        <begin position="15"/>
        <end position="24"/>
    </location>
</feature>
<dbReference type="PROSITE" id="PS50031">
    <property type="entry name" value="EH"/>
    <property type="match status" value="1"/>
</dbReference>
<feature type="compositionally biased region" description="Pro residues" evidence="1">
    <location>
        <begin position="202"/>
        <end position="218"/>
    </location>
</feature>
<proteinExistence type="predicted"/>
<feature type="region of interest" description="Disordered" evidence="1">
    <location>
        <begin position="92"/>
        <end position="111"/>
    </location>
</feature>
<feature type="compositionally biased region" description="Polar residues" evidence="1">
    <location>
        <begin position="92"/>
        <end position="105"/>
    </location>
</feature>
<feature type="region of interest" description="Disordered" evidence="1">
    <location>
        <begin position="1"/>
        <end position="28"/>
    </location>
</feature>
<name>A0ABR4I1I0_9EURO</name>
<feature type="compositionally biased region" description="Low complexity" evidence="1">
    <location>
        <begin position="219"/>
        <end position="234"/>
    </location>
</feature>
<dbReference type="Proteomes" id="UP001610334">
    <property type="component" value="Unassembled WGS sequence"/>
</dbReference>
<evidence type="ECO:0000313" key="3">
    <source>
        <dbReference type="EMBL" id="KAL2821596.1"/>
    </source>
</evidence>
<feature type="compositionally biased region" description="Polar residues" evidence="1">
    <location>
        <begin position="129"/>
        <end position="148"/>
    </location>
</feature>
<dbReference type="Pfam" id="PF12763">
    <property type="entry name" value="EH"/>
    <property type="match status" value="1"/>
</dbReference>
<organism evidence="3 4">
    <name type="scientific">Aspergillus granulosus</name>
    <dbReference type="NCBI Taxonomy" id="176169"/>
    <lineage>
        <taxon>Eukaryota</taxon>
        <taxon>Fungi</taxon>
        <taxon>Dikarya</taxon>
        <taxon>Ascomycota</taxon>
        <taxon>Pezizomycotina</taxon>
        <taxon>Eurotiomycetes</taxon>
        <taxon>Eurotiomycetidae</taxon>
        <taxon>Eurotiales</taxon>
        <taxon>Aspergillaceae</taxon>
        <taxon>Aspergillus</taxon>
        <taxon>Aspergillus subgen. Nidulantes</taxon>
    </lineage>
</organism>
<feature type="compositionally biased region" description="Basic and acidic residues" evidence="1">
    <location>
        <begin position="418"/>
        <end position="428"/>
    </location>
</feature>
<evidence type="ECO:0000259" key="2">
    <source>
        <dbReference type="PROSITE" id="PS50031"/>
    </source>
</evidence>